<accession>A0ABR1U3N3</accession>
<reference evidence="1 2" key="1">
    <citation type="submission" date="2023-01" db="EMBL/GenBank/DDBJ databases">
        <title>Analysis of 21 Apiospora genomes using comparative genomics revels a genus with tremendous synthesis potential of carbohydrate active enzymes and secondary metabolites.</title>
        <authorList>
            <person name="Sorensen T."/>
        </authorList>
    </citation>
    <scope>NUCLEOTIDE SEQUENCE [LARGE SCALE GENOMIC DNA]</scope>
    <source>
        <strain evidence="1 2">CBS 83171</strain>
    </source>
</reference>
<protein>
    <submittedName>
        <fullName evidence="1">Uncharacterized protein</fullName>
    </submittedName>
</protein>
<keyword evidence="2" id="KW-1185">Reference proteome</keyword>
<dbReference type="Proteomes" id="UP001446871">
    <property type="component" value="Unassembled WGS sequence"/>
</dbReference>
<evidence type="ECO:0000313" key="1">
    <source>
        <dbReference type="EMBL" id="KAK8053302.1"/>
    </source>
</evidence>
<sequence length="145" mass="15441">MGFFSSLIDGAKSAGGWVLDHAGDIASAVSTVAKVANNFTSLKDNRGPDHITHLEEFQKNLKIASTELQYTAKNLALDINSRRAKTTNSNDSDANCDSVTGVWKDPAPLNINGEPSVPMYQDLSKWLASMGAPADAIDETTTTVA</sequence>
<evidence type="ECO:0000313" key="2">
    <source>
        <dbReference type="Proteomes" id="UP001446871"/>
    </source>
</evidence>
<dbReference type="EMBL" id="JAQQWM010000008">
    <property type="protein sequence ID" value="KAK8053302.1"/>
    <property type="molecule type" value="Genomic_DNA"/>
</dbReference>
<name>A0ABR1U3N3_9PEZI</name>
<organism evidence="1 2">
    <name type="scientific">Apiospora saccharicola</name>
    <dbReference type="NCBI Taxonomy" id="335842"/>
    <lineage>
        <taxon>Eukaryota</taxon>
        <taxon>Fungi</taxon>
        <taxon>Dikarya</taxon>
        <taxon>Ascomycota</taxon>
        <taxon>Pezizomycotina</taxon>
        <taxon>Sordariomycetes</taxon>
        <taxon>Xylariomycetidae</taxon>
        <taxon>Amphisphaeriales</taxon>
        <taxon>Apiosporaceae</taxon>
        <taxon>Apiospora</taxon>
    </lineage>
</organism>
<proteinExistence type="predicted"/>
<gene>
    <name evidence="1" type="ORF">PG996_012603</name>
</gene>
<comment type="caution">
    <text evidence="1">The sequence shown here is derived from an EMBL/GenBank/DDBJ whole genome shotgun (WGS) entry which is preliminary data.</text>
</comment>